<evidence type="ECO:0000313" key="1">
    <source>
        <dbReference type="EMBL" id="CRY84379.1"/>
    </source>
</evidence>
<dbReference type="EMBL" id="LN868939">
    <property type="protein sequence ID" value="CRY84379.1"/>
    <property type="molecule type" value="Genomic_DNA"/>
</dbReference>
<keyword evidence="1" id="KW-0614">Plasmid</keyword>
<dbReference type="KEGG" id="nfr:ERS450000_06008"/>
<accession>A0A0H5PAT7</accession>
<reference evidence="2" key="1">
    <citation type="submission" date="2015-03" db="EMBL/GenBank/DDBJ databases">
        <authorList>
            <consortium name="Pathogen Informatics"/>
        </authorList>
    </citation>
    <scope>NUCLEOTIDE SEQUENCE [LARGE SCALE GENOMIC DNA]</scope>
    <source>
        <strain evidence="2">NCTC11134</strain>
        <plasmid evidence="2">2</plasmid>
    </source>
</reference>
<proteinExistence type="predicted"/>
<sequence>MCDLDEMLRRIIDLEMAAFHPADRDVTFWISDDGFVWKDIGRITVHALTARIDVWPFGGPDLSASDLELIRARSVDAWINHPHLEHNRSGWTERWSQRVGRYWEAVISTPSGVDIATRR</sequence>
<evidence type="ECO:0000313" key="2">
    <source>
        <dbReference type="Proteomes" id="UP000057820"/>
    </source>
</evidence>
<protein>
    <submittedName>
        <fullName evidence="1">Uncharacterized protein</fullName>
    </submittedName>
</protein>
<dbReference type="AlphaFoldDB" id="A0A0H5PAT7"/>
<name>A0A0H5PAT7_NOCFR</name>
<gene>
    <name evidence="1" type="ORF">ERS450000_06008</name>
</gene>
<geneLocation type="plasmid" evidence="1">
    <name>2</name>
</geneLocation>
<dbReference type="Proteomes" id="UP000057820">
    <property type="component" value="Plasmid 2"/>
</dbReference>
<organism evidence="1 2">
    <name type="scientific">Nocardia farcinica</name>
    <dbReference type="NCBI Taxonomy" id="37329"/>
    <lineage>
        <taxon>Bacteria</taxon>
        <taxon>Bacillati</taxon>
        <taxon>Actinomycetota</taxon>
        <taxon>Actinomycetes</taxon>
        <taxon>Mycobacteriales</taxon>
        <taxon>Nocardiaceae</taxon>
        <taxon>Nocardia</taxon>
    </lineage>
</organism>